<sequence length="65" mass="7410">MKNNLDIRVIERNRIVGHVRNTARHILVTAMADPEMNLERAEVICTVLEDVADSIEGSEHWSQVN</sequence>
<organism evidence="1">
    <name type="scientific">uncultured Caudovirales phage</name>
    <dbReference type="NCBI Taxonomy" id="2100421"/>
    <lineage>
        <taxon>Viruses</taxon>
        <taxon>Duplodnaviria</taxon>
        <taxon>Heunggongvirae</taxon>
        <taxon>Uroviricota</taxon>
        <taxon>Caudoviricetes</taxon>
        <taxon>Peduoviridae</taxon>
        <taxon>Maltschvirus</taxon>
        <taxon>Maltschvirus maltsch</taxon>
    </lineage>
</organism>
<gene>
    <name evidence="1" type="ORF">UFOVP351_21</name>
</gene>
<accession>A0A6J5LXA3</accession>
<evidence type="ECO:0000313" key="1">
    <source>
        <dbReference type="EMBL" id="CAB4139115.1"/>
    </source>
</evidence>
<proteinExistence type="predicted"/>
<reference evidence="1" key="1">
    <citation type="submission" date="2020-04" db="EMBL/GenBank/DDBJ databases">
        <authorList>
            <person name="Chiriac C."/>
            <person name="Salcher M."/>
            <person name="Ghai R."/>
            <person name="Kavagutti S V."/>
        </authorList>
    </citation>
    <scope>NUCLEOTIDE SEQUENCE</scope>
</reference>
<dbReference type="EMBL" id="LR796360">
    <property type="protein sequence ID" value="CAB4139115.1"/>
    <property type="molecule type" value="Genomic_DNA"/>
</dbReference>
<name>A0A6J5LXA3_9CAUD</name>
<protein>
    <submittedName>
        <fullName evidence="1">Uncharacterized protein</fullName>
    </submittedName>
</protein>